<protein>
    <submittedName>
        <fullName evidence="2">Uncharacterized protein</fullName>
    </submittedName>
</protein>
<dbReference type="Proteomes" id="UP000694554">
    <property type="component" value="Chromosome 15"/>
</dbReference>
<dbReference type="GeneTree" id="ENSGT00390000014718"/>
<reference evidence="2" key="2">
    <citation type="submission" date="2025-08" db="UniProtKB">
        <authorList>
            <consortium name="Ensembl"/>
        </authorList>
    </citation>
    <scope>IDENTIFICATION</scope>
</reference>
<reference evidence="2" key="1">
    <citation type="submission" date="2019-08" db="EMBL/GenBank/DDBJ databases">
        <title>Phocoena sinus (Vaquita) genome, mPhoSin1, primary haplotype.</title>
        <authorList>
            <person name="Morin P."/>
            <person name="Mountcastle J."/>
            <person name="Fungtammasan C."/>
            <person name="Rhie A."/>
            <person name="Rojas-Bracho L."/>
            <person name="Smith C.R."/>
            <person name="Taylor B.L."/>
            <person name="Gulland F.M.D."/>
            <person name="Musser W."/>
            <person name="Houck M."/>
            <person name="Haase B."/>
            <person name="Paez S."/>
            <person name="Howe K."/>
            <person name="Torrance J."/>
            <person name="Formenti G."/>
            <person name="Phillippy A."/>
            <person name="Ryder O."/>
            <person name="Jarvis E.D."/>
            <person name="Fedrigo O."/>
        </authorList>
    </citation>
    <scope>NUCLEOTIDE SEQUENCE [LARGE SCALE GENOMIC DNA]</scope>
</reference>
<sequence length="73" mass="8001">MGTLGQCVKKTRKASMLARLQSRQNLTMPEPRSLHLFTKKPPRNVPPPPAGTTRLWLPPPPSATRGQGQKGGF</sequence>
<evidence type="ECO:0000313" key="2">
    <source>
        <dbReference type="Ensembl" id="ENSPSNP00000029649.1"/>
    </source>
</evidence>
<accession>A0A8C9KXE6</accession>
<feature type="region of interest" description="Disordered" evidence="1">
    <location>
        <begin position="24"/>
        <end position="73"/>
    </location>
</feature>
<keyword evidence="3" id="KW-1185">Reference proteome</keyword>
<dbReference type="Ensembl" id="ENSPSNT00000033271.1">
    <property type="protein sequence ID" value="ENSPSNP00000029649.1"/>
    <property type="gene ID" value="ENSPSNG00000021451.1"/>
</dbReference>
<evidence type="ECO:0000313" key="3">
    <source>
        <dbReference type="Proteomes" id="UP000694554"/>
    </source>
</evidence>
<evidence type="ECO:0000256" key="1">
    <source>
        <dbReference type="SAM" id="MobiDB-lite"/>
    </source>
</evidence>
<proteinExistence type="predicted"/>
<dbReference type="AlphaFoldDB" id="A0A8C9KXE6"/>
<name>A0A8C9KXE6_PHOSS</name>
<reference evidence="2" key="3">
    <citation type="submission" date="2025-09" db="UniProtKB">
        <authorList>
            <consortium name="Ensembl"/>
        </authorList>
    </citation>
    <scope>IDENTIFICATION</scope>
</reference>
<organism evidence="2 3">
    <name type="scientific">Phocoena sinus</name>
    <name type="common">Vaquita</name>
    <dbReference type="NCBI Taxonomy" id="42100"/>
    <lineage>
        <taxon>Eukaryota</taxon>
        <taxon>Metazoa</taxon>
        <taxon>Chordata</taxon>
        <taxon>Craniata</taxon>
        <taxon>Vertebrata</taxon>
        <taxon>Euteleostomi</taxon>
        <taxon>Mammalia</taxon>
        <taxon>Eutheria</taxon>
        <taxon>Laurasiatheria</taxon>
        <taxon>Artiodactyla</taxon>
        <taxon>Whippomorpha</taxon>
        <taxon>Cetacea</taxon>
        <taxon>Odontoceti</taxon>
        <taxon>Phocoenidae</taxon>
        <taxon>Phocoena</taxon>
    </lineage>
</organism>